<organism evidence="2">
    <name type="scientific">Cyberlindnera fabianii</name>
    <name type="common">Yeast</name>
    <name type="synonym">Hansenula fabianii</name>
    <dbReference type="NCBI Taxonomy" id="36022"/>
    <lineage>
        <taxon>Eukaryota</taxon>
        <taxon>Fungi</taxon>
        <taxon>Dikarya</taxon>
        <taxon>Ascomycota</taxon>
        <taxon>Saccharomycotina</taxon>
        <taxon>Saccharomycetes</taxon>
        <taxon>Phaffomycetales</taxon>
        <taxon>Phaffomycetaceae</taxon>
        <taxon>Cyberlindnera</taxon>
    </lineage>
</organism>
<dbReference type="SMART" id="SM00174">
    <property type="entry name" value="RHO"/>
    <property type="match status" value="1"/>
</dbReference>
<dbReference type="SMART" id="SM00175">
    <property type="entry name" value="RAB"/>
    <property type="match status" value="1"/>
</dbReference>
<proteinExistence type="predicted"/>
<dbReference type="VEuPathDB" id="FungiDB:BON22_4801"/>
<name>A0A061B122_CYBFA</name>
<dbReference type="STRING" id="36022.A0A061B122"/>
<dbReference type="Gene3D" id="3.40.50.300">
    <property type="entry name" value="P-loop containing nucleotide triphosphate hydrolases"/>
    <property type="match status" value="1"/>
</dbReference>
<dbReference type="PANTHER" id="PTHR47978">
    <property type="match status" value="1"/>
</dbReference>
<evidence type="ECO:0000313" key="3">
    <source>
        <dbReference type="EMBL" id="ONH65417.1"/>
    </source>
</evidence>
<dbReference type="GO" id="GO:0005525">
    <property type="term" value="F:GTP binding"/>
    <property type="evidence" value="ECO:0007669"/>
    <property type="project" value="InterPro"/>
</dbReference>
<dbReference type="NCBIfam" id="TIGR00231">
    <property type="entry name" value="small_GTP"/>
    <property type="match status" value="1"/>
</dbReference>
<evidence type="ECO:0000313" key="4">
    <source>
        <dbReference type="Proteomes" id="UP000189513"/>
    </source>
</evidence>
<dbReference type="PROSITE" id="PS51419">
    <property type="entry name" value="RAB"/>
    <property type="match status" value="1"/>
</dbReference>
<dbReference type="OMA" id="FDLNCTI"/>
<gene>
    <name evidence="3" type="ORF">BON22_4801</name>
    <name evidence="2" type="ORF">CYFA0S_12e02234g</name>
</gene>
<dbReference type="InterPro" id="IPR027417">
    <property type="entry name" value="P-loop_NTPase"/>
</dbReference>
<dbReference type="PRINTS" id="PR00449">
    <property type="entry name" value="RASTRNSFRMNG"/>
</dbReference>
<reference evidence="2" key="1">
    <citation type="journal article" date="2014" name="Genome Announc.">
        <title>Genome sequence of the yeast Cyberlindnera fabianii (Hansenula fabianii).</title>
        <authorList>
            <person name="Freel K.C."/>
            <person name="Sarilar V."/>
            <person name="Neuveglise C."/>
            <person name="Devillers H."/>
            <person name="Friedrich A."/>
            <person name="Schacherer J."/>
        </authorList>
    </citation>
    <scope>NUCLEOTIDE SEQUENCE</scope>
    <source>
        <strain evidence="2">YJS4271</strain>
    </source>
</reference>
<keyword evidence="1" id="KW-0547">Nucleotide-binding</keyword>
<dbReference type="InterPro" id="IPR001806">
    <property type="entry name" value="Small_GTPase"/>
</dbReference>
<accession>A0A061B122</accession>
<dbReference type="AlphaFoldDB" id="A0A061B122"/>
<dbReference type="EMBL" id="LK052897">
    <property type="protein sequence ID" value="CDR43587.1"/>
    <property type="molecule type" value="Genomic_DNA"/>
</dbReference>
<dbReference type="EMBL" id="MPUK01000011">
    <property type="protein sequence ID" value="ONH65417.1"/>
    <property type="molecule type" value="Genomic_DNA"/>
</dbReference>
<sequence>MANVGPVPPQHQQEIRNSVSVKVALLGDSNIGKTSLMTKYVNTSYDSAYKKTMGVNYMEKNIELGTTDIKFLIYDVGGSREFQNMISLATNDAVALIFTFDLTRKDTLDNLREWYRLARITNQTALPMLVGTKFDKFVELPLEYQEEMHSYTQKFAKAMKSSVVFTSNSDSINVQKVFKILISKAFDLQLTIPEITNVGEPLLIYNITE</sequence>
<dbReference type="Pfam" id="PF00071">
    <property type="entry name" value="Ras"/>
    <property type="match status" value="1"/>
</dbReference>
<keyword evidence="4" id="KW-1185">Reference proteome</keyword>
<reference evidence="3" key="3">
    <citation type="submission" date="2017-01" db="EMBL/GenBank/DDBJ databases">
        <authorList>
            <person name="Mah S.A."/>
            <person name="Swanson W.J."/>
            <person name="Moy G.W."/>
            <person name="Vacquier V.D."/>
        </authorList>
    </citation>
    <scope>NUCLEOTIDE SEQUENCE [LARGE SCALE GENOMIC DNA]</scope>
    <source>
        <strain evidence="3">65</strain>
    </source>
</reference>
<dbReference type="InterPro" id="IPR005225">
    <property type="entry name" value="Small_GTP-bd"/>
</dbReference>
<evidence type="ECO:0000313" key="2">
    <source>
        <dbReference type="EMBL" id="CDR43587.1"/>
    </source>
</evidence>
<reference evidence="4" key="2">
    <citation type="journal article" date="2017" name="Genome Announc.">
        <title>Genome sequences of Cyberlindnera fabianii 65, Pichia kudriavzevii 129, and Saccharomyces cerevisiae 131 isolated from fermented masau fruits in Zimbabwe.</title>
        <authorList>
            <person name="van Rijswijck I.M.H."/>
            <person name="Derks M.F.L."/>
            <person name="Abee T."/>
            <person name="de Ridder D."/>
            <person name="Smid E.J."/>
        </authorList>
    </citation>
    <scope>NUCLEOTIDE SEQUENCE [LARGE SCALE GENOMIC DNA]</scope>
    <source>
        <strain evidence="4">65</strain>
    </source>
</reference>
<dbReference type="SUPFAM" id="SSF52540">
    <property type="entry name" value="P-loop containing nucleoside triphosphate hydrolases"/>
    <property type="match status" value="1"/>
</dbReference>
<dbReference type="SMART" id="SM00173">
    <property type="entry name" value="RAS"/>
    <property type="match status" value="1"/>
</dbReference>
<evidence type="ECO:0000256" key="1">
    <source>
        <dbReference type="ARBA" id="ARBA00022741"/>
    </source>
</evidence>
<dbReference type="Proteomes" id="UP000189513">
    <property type="component" value="Unassembled WGS sequence"/>
</dbReference>
<protein>
    <submittedName>
        <fullName evidence="2">CYFA0S12e02234g1_1</fullName>
    </submittedName>
    <submittedName>
        <fullName evidence="3">Septum-promoting GTP-binding protein 1</fullName>
    </submittedName>
</protein>
<dbReference type="GO" id="GO:0003924">
    <property type="term" value="F:GTPase activity"/>
    <property type="evidence" value="ECO:0007669"/>
    <property type="project" value="InterPro"/>
</dbReference>
<dbReference type="OrthoDB" id="6585768at2759"/>